<dbReference type="InterPro" id="IPR014756">
    <property type="entry name" value="Ig_E-set"/>
</dbReference>
<keyword evidence="5" id="KW-1185">Reference proteome</keyword>
<feature type="transmembrane region" description="Helical" evidence="3">
    <location>
        <begin position="57"/>
        <end position="76"/>
    </location>
</feature>
<dbReference type="Proteomes" id="UP001153737">
    <property type="component" value="Chromosome 7"/>
</dbReference>
<protein>
    <submittedName>
        <fullName evidence="4">Uncharacterized protein</fullName>
    </submittedName>
</protein>
<organism evidence="4 5">
    <name type="scientific">Phaedon cochleariae</name>
    <name type="common">Mustard beetle</name>
    <dbReference type="NCBI Taxonomy" id="80249"/>
    <lineage>
        <taxon>Eukaryota</taxon>
        <taxon>Metazoa</taxon>
        <taxon>Ecdysozoa</taxon>
        <taxon>Arthropoda</taxon>
        <taxon>Hexapoda</taxon>
        <taxon>Insecta</taxon>
        <taxon>Pterygota</taxon>
        <taxon>Neoptera</taxon>
        <taxon>Endopterygota</taxon>
        <taxon>Coleoptera</taxon>
        <taxon>Polyphaga</taxon>
        <taxon>Cucujiformia</taxon>
        <taxon>Chrysomeloidea</taxon>
        <taxon>Chrysomelidae</taxon>
        <taxon>Chrysomelinae</taxon>
        <taxon>Chrysomelini</taxon>
        <taxon>Phaedon</taxon>
    </lineage>
</organism>
<dbReference type="InterPro" id="IPR013783">
    <property type="entry name" value="Ig-like_fold"/>
</dbReference>
<evidence type="ECO:0000256" key="1">
    <source>
        <dbReference type="PROSITE-ProRule" id="PRU00087"/>
    </source>
</evidence>
<keyword evidence="3" id="KW-0812">Transmembrane</keyword>
<dbReference type="PROSITE" id="PS50194">
    <property type="entry name" value="FILAMIN_REPEAT"/>
    <property type="match status" value="1"/>
</dbReference>
<dbReference type="Gene3D" id="2.60.40.10">
    <property type="entry name" value="Immunoglobulins"/>
    <property type="match status" value="1"/>
</dbReference>
<reference evidence="4" key="1">
    <citation type="submission" date="2022-01" db="EMBL/GenBank/DDBJ databases">
        <authorList>
            <person name="King R."/>
        </authorList>
    </citation>
    <scope>NUCLEOTIDE SEQUENCE</scope>
</reference>
<feature type="repeat" description="Filamin" evidence="1">
    <location>
        <begin position="339"/>
        <end position="369"/>
    </location>
</feature>
<accession>A0A9P0DWT2</accession>
<dbReference type="SUPFAM" id="SSF81296">
    <property type="entry name" value="E set domains"/>
    <property type="match status" value="1"/>
</dbReference>
<proteinExistence type="predicted"/>
<feature type="transmembrane region" description="Helical" evidence="3">
    <location>
        <begin position="15"/>
        <end position="36"/>
    </location>
</feature>
<dbReference type="Gene3D" id="1.10.418.10">
    <property type="entry name" value="Calponin-like domain"/>
    <property type="match status" value="1"/>
</dbReference>
<dbReference type="AlphaFoldDB" id="A0A9P0DWT2"/>
<evidence type="ECO:0000313" key="5">
    <source>
        <dbReference type="Proteomes" id="UP001153737"/>
    </source>
</evidence>
<feature type="region of interest" description="Disordered" evidence="2">
    <location>
        <begin position="1119"/>
        <end position="1151"/>
    </location>
</feature>
<evidence type="ECO:0000256" key="2">
    <source>
        <dbReference type="SAM" id="MobiDB-lite"/>
    </source>
</evidence>
<dbReference type="EMBL" id="OU896713">
    <property type="protein sequence ID" value="CAH1176494.1"/>
    <property type="molecule type" value="Genomic_DNA"/>
</dbReference>
<dbReference type="InterPro" id="IPR017868">
    <property type="entry name" value="Filamin/ABP280_repeat-like"/>
</dbReference>
<sequence>MIRSLHLVFVFYNQVFVHLWLVMQHVAVLWMIISWLDYVSSENRPESMQQQYWSERFSVSFHLLLPVAGLGFLLFGRKHIFPRLLVQIDRNCISVLCPSLSKREKLIKWACQRLPSKWSSHSSKTLSGGVAELWSDGSLLCTLINTAIPGACPNPHRHWKQPPSHAQAIAYKYLGVVPIFDEEDLAGNLTSNFERTFINYLCEIQQSINKITENTEVERIFCSDYIARGLGLFSGEQHQKTVFYVYPDDFENSEPSKNSVIINIKGPFGTFGHALISNIQNSPAKKPLDGWNISVSNDTKTKSEFMRKFSWFLKHSEEVDEGQKNINIEVTLEKNRAKVSYIPNNYGMHEINLICNGELLKGCPFNVHIFSSETKADDMDIEEKVEGLRHYQKRKIISEMVDLVDEKISFSELEEKYHVDADAEIEKKEPIKSTFNFREVVEEITKNDEVFKNMFNVDIDDETCNNLSGSNKHQSAETEKENNTQYDVTIEQTKTNENSVGDNFVCSVPTNKDMDELDSTEKHDIVDDYSDNDAEFREHNDLSQSCEPNYNVEIQMPVIDEVDEAPDLNENLDTGDEKSEFMSEKKLHIPIEIDSAQKSLEYVSRQTQGLTFKVNINNNNYSLSKPVIIKSDNLTENTHENDLIFTDDIMNIGQQLDEDVEKRGHQIVSEYISSNINKIKIPAEFLENEKKIAANKMNNNAAVRKYFHKTHREPNLRIIECEKTEDLNNNYLSTEHAKLKNHFEILSQKDISEKRVPVLPCQPQKPYLASDTKVTSPICSEHIVHEVKYSQISVAERRKIFAQSSMKCTSSSKNSSFSENESVEVSMNKRNHQIAGLSVLNVLDSLRRSVHTSNDESFSLSSTVSLPNISLESDYPSLNVVKEKKTYWENMSNCSSSRSLFPKNTLKKNKLSEEERNRLIWKKPDIPNTTKTMYVENDIYRSADDILAMTESLNHRHSKHFKSVDGRLDEYEMLTIEERKQMLLKQNYEKEKIARERIMRSKKQNVSPQNMKKNDQFQNYLKPRKVSDQDGVFTSPVMEKIRKFDSASNLSRVEGGSKQIMKLTMDIEKNNSSKVLGSQSIINKENENDTNIVSMKPEPKIRYRSQFNRAIRYFKKLEEKSQGKPKSKISKKSKQFSLDIHSKRDRKRKRGGSLNITERFSIDSLYEDITQNKKGSLKGTPNRTALVEALATFSRIENNYYSFCGNEDDIKYDIFKHLGHIKKRKSLKSIFDVYY</sequence>
<evidence type="ECO:0000256" key="3">
    <source>
        <dbReference type="SAM" id="Phobius"/>
    </source>
</evidence>
<feature type="compositionally biased region" description="Basic residues" evidence="2">
    <location>
        <begin position="1123"/>
        <end position="1134"/>
    </location>
</feature>
<keyword evidence="3" id="KW-0472">Membrane</keyword>
<dbReference type="SUPFAM" id="SSF47576">
    <property type="entry name" value="Calponin-homology domain, CH-domain"/>
    <property type="match status" value="1"/>
</dbReference>
<reference evidence="4" key="2">
    <citation type="submission" date="2022-10" db="EMBL/GenBank/DDBJ databases">
        <authorList>
            <consortium name="ENA_rothamsted_submissions"/>
            <consortium name="culmorum"/>
            <person name="King R."/>
        </authorList>
    </citation>
    <scope>NUCLEOTIDE SEQUENCE</scope>
</reference>
<keyword evidence="3" id="KW-1133">Transmembrane helix</keyword>
<name>A0A9P0DWT2_PHACE</name>
<dbReference type="OrthoDB" id="10012602at2759"/>
<gene>
    <name evidence="4" type="ORF">PHAECO_LOCUS11417</name>
</gene>
<dbReference type="InterPro" id="IPR036872">
    <property type="entry name" value="CH_dom_sf"/>
</dbReference>
<evidence type="ECO:0000313" key="4">
    <source>
        <dbReference type="EMBL" id="CAH1176494.1"/>
    </source>
</evidence>